<comment type="caution">
    <text evidence="6">The sequence shown here is derived from an EMBL/GenBank/DDBJ whole genome shotgun (WGS) entry which is preliminary data.</text>
</comment>
<dbReference type="InterPro" id="IPR008274">
    <property type="entry name" value="AldOxase/xan_DH_MoCoBD1"/>
</dbReference>
<dbReference type="InterPro" id="IPR036856">
    <property type="entry name" value="Ald_Oxase/Xan_DH_a/b_sf"/>
</dbReference>
<feature type="domain" description="Aldehyde oxidase/xanthine dehydrogenase a/b hammerhead" evidence="5">
    <location>
        <begin position="28"/>
        <end position="139"/>
    </location>
</feature>
<accession>A0A8J4DDD7</accession>
<evidence type="ECO:0000256" key="4">
    <source>
        <dbReference type="SAM" id="MobiDB-lite"/>
    </source>
</evidence>
<dbReference type="RefSeq" id="WP_203948635.1">
    <property type="nucleotide sequence ID" value="NZ_BOOR01000066.1"/>
</dbReference>
<evidence type="ECO:0000256" key="1">
    <source>
        <dbReference type="ARBA" id="ARBA00022505"/>
    </source>
</evidence>
<reference evidence="6" key="1">
    <citation type="submission" date="2021-01" db="EMBL/GenBank/DDBJ databases">
        <title>Whole genome shotgun sequence of Planotetraspora thailandica NBRC 104271.</title>
        <authorList>
            <person name="Komaki H."/>
            <person name="Tamura T."/>
        </authorList>
    </citation>
    <scope>NUCLEOTIDE SEQUENCE</scope>
    <source>
        <strain evidence="6">NBRC 104271</strain>
    </source>
</reference>
<protein>
    <submittedName>
        <fullName evidence="6">Carbon monoxide dehydrogenase</fullName>
    </submittedName>
</protein>
<dbReference type="InterPro" id="IPR046867">
    <property type="entry name" value="AldOxase/xan_DH_MoCoBD2"/>
</dbReference>
<dbReference type="Proteomes" id="UP000605992">
    <property type="component" value="Unassembled WGS sequence"/>
</dbReference>
<dbReference type="GO" id="GO:0005506">
    <property type="term" value="F:iron ion binding"/>
    <property type="evidence" value="ECO:0007669"/>
    <property type="project" value="InterPro"/>
</dbReference>
<dbReference type="Gene3D" id="3.30.365.10">
    <property type="entry name" value="Aldehyde oxidase/xanthine dehydrogenase, molybdopterin binding domain"/>
    <property type="match status" value="4"/>
</dbReference>
<dbReference type="Pfam" id="PF01315">
    <property type="entry name" value="Ald_Xan_dh_C"/>
    <property type="match status" value="1"/>
</dbReference>
<dbReference type="InterPro" id="IPR000674">
    <property type="entry name" value="Ald_Oxase/Xan_DH_a/b"/>
</dbReference>
<dbReference type="EMBL" id="BOOR01000066">
    <property type="protein sequence ID" value="GII58544.1"/>
    <property type="molecule type" value="Genomic_DNA"/>
</dbReference>
<dbReference type="Gene3D" id="3.90.1170.50">
    <property type="entry name" value="Aldehyde oxidase/xanthine dehydrogenase, a/b hammerhead"/>
    <property type="match status" value="1"/>
</dbReference>
<dbReference type="SUPFAM" id="SSF56003">
    <property type="entry name" value="Molybdenum cofactor-binding domain"/>
    <property type="match status" value="1"/>
</dbReference>
<keyword evidence="7" id="KW-1185">Reference proteome</keyword>
<dbReference type="Pfam" id="PF02738">
    <property type="entry name" value="MoCoBD_1"/>
    <property type="match status" value="1"/>
</dbReference>
<feature type="region of interest" description="Disordered" evidence="4">
    <location>
        <begin position="1"/>
        <end position="21"/>
    </location>
</feature>
<keyword evidence="1" id="KW-0500">Molybdenum</keyword>
<dbReference type="Pfam" id="PF20256">
    <property type="entry name" value="MoCoBD_2"/>
    <property type="match status" value="1"/>
</dbReference>
<dbReference type="InterPro" id="IPR037165">
    <property type="entry name" value="AldOxase/xan_DH_Mopterin-bd_sf"/>
</dbReference>
<dbReference type="PANTHER" id="PTHR11908">
    <property type="entry name" value="XANTHINE DEHYDROGENASE"/>
    <property type="match status" value="1"/>
</dbReference>
<evidence type="ECO:0000259" key="5">
    <source>
        <dbReference type="SMART" id="SM01008"/>
    </source>
</evidence>
<evidence type="ECO:0000256" key="2">
    <source>
        <dbReference type="ARBA" id="ARBA00023002"/>
    </source>
</evidence>
<evidence type="ECO:0000256" key="3">
    <source>
        <dbReference type="ARBA" id="ARBA00053029"/>
    </source>
</evidence>
<comment type="cofactor">
    <cofactor evidence="3">
        <name>Mo-molybdopterin cytosine dinucleotide</name>
        <dbReference type="ChEBI" id="CHEBI:71308"/>
    </cofactor>
</comment>
<evidence type="ECO:0000313" key="7">
    <source>
        <dbReference type="Proteomes" id="UP000605992"/>
    </source>
</evidence>
<dbReference type="PANTHER" id="PTHR11908:SF132">
    <property type="entry name" value="ALDEHYDE OXIDASE 1-RELATED"/>
    <property type="match status" value="1"/>
</dbReference>
<sequence length="796" mass="84845">MTTGDSTPARRYGIGARTPRREDARHLAGRGSFVSDVKLSGLREVAFVRSVVAHGRITAVSVPDDAEPGSVWTAADLAQLAEPLTATSTLAGFRAAPLPNLAADKVRYVGEPIAVAIAGTRAEAEDLAARITVDITPLPAVVGFSDALAHNAPKVHNDWPDNIFATTSGDVGDVDAAAREAAVSVTREYTMNRQAVVPLEGRGVIAHYDRSADRLSVWSSTQTPHMIREMIAILLGIEARRVRVIAPDMGGAFGSKCSLYPEEVALAAIAMKLDHPIRWVEDRWEGMVASTQARDHHYLVTAHAAADGTLLGVEADILVNGGAYSVYPWTATMDATMAAAMIPGPYRVRNYRFRTRSVAANKAPSGPYRGVGRPGACFAIERTIDELAHELGLEPYEMRLKNMVRPDEMPYTSVAGKVYDSGDYPEAVRQAAVLIGHDTWRKRQRGVPTDSRHRIGIGYGSCTEQTAHGCVEWATRGLAITIGTEGARLEMDATGGFTLSVGIKSHGQGSETTLAQVVSEVFDVEPEHVTVIHGDTALTPRSEGTFASRSMVMAGGASYGAARQLAQKVKRIASVLLDEPVEDLRLRDHAVVGRAGSLGYRELAKEFLFTPDHVPGIEGGLEATYYYRPAVETGAFSYATHAAVVDVDLDTGGVTLLDYAVVEDCGTVVNPLIVEGQIVGGVAQGIGSALLEELVYGDDGQPKSSSFLDYLLPGTTEIPELKIGHLRTASPNTVFGMKGTGESGAIMPPAAIGNAVTDALREFGAQANETPMTPQRVWTALRDAQDAMAPIAETVS</sequence>
<name>A0A8J4DDD7_9ACTN</name>
<dbReference type="AlphaFoldDB" id="A0A8J4DDD7"/>
<dbReference type="SMART" id="SM01008">
    <property type="entry name" value="Ald_Xan_dh_C"/>
    <property type="match status" value="1"/>
</dbReference>
<gene>
    <name evidence="6" type="primary">cutL</name>
    <name evidence="6" type="ORF">Pth03_69330</name>
</gene>
<organism evidence="6 7">
    <name type="scientific">Planotetraspora thailandica</name>
    <dbReference type="NCBI Taxonomy" id="487172"/>
    <lineage>
        <taxon>Bacteria</taxon>
        <taxon>Bacillati</taxon>
        <taxon>Actinomycetota</taxon>
        <taxon>Actinomycetes</taxon>
        <taxon>Streptosporangiales</taxon>
        <taxon>Streptosporangiaceae</taxon>
        <taxon>Planotetraspora</taxon>
    </lineage>
</organism>
<proteinExistence type="predicted"/>
<dbReference type="FunFam" id="3.30.365.10:FF:000001">
    <property type="entry name" value="Xanthine dehydrogenase oxidase"/>
    <property type="match status" value="1"/>
</dbReference>
<evidence type="ECO:0000313" key="6">
    <source>
        <dbReference type="EMBL" id="GII58544.1"/>
    </source>
</evidence>
<dbReference type="GO" id="GO:0016491">
    <property type="term" value="F:oxidoreductase activity"/>
    <property type="evidence" value="ECO:0007669"/>
    <property type="project" value="UniProtKB-KW"/>
</dbReference>
<keyword evidence="2" id="KW-0560">Oxidoreductase</keyword>
<dbReference type="InterPro" id="IPR016208">
    <property type="entry name" value="Ald_Oxase/xanthine_DH-like"/>
</dbReference>
<dbReference type="SUPFAM" id="SSF54665">
    <property type="entry name" value="CO dehydrogenase molybdoprotein N-domain-like"/>
    <property type="match status" value="1"/>
</dbReference>